<keyword evidence="2" id="KW-1185">Reference proteome</keyword>
<dbReference type="AlphaFoldDB" id="A0A0D3EDR6"/>
<dbReference type="STRING" id="109376.A0A0D3EDR6"/>
<evidence type="ECO:0000313" key="2">
    <source>
        <dbReference type="Proteomes" id="UP000032141"/>
    </source>
</evidence>
<evidence type="ECO:0008006" key="3">
    <source>
        <dbReference type="Google" id="ProtNLM"/>
    </source>
</evidence>
<dbReference type="HOGENOM" id="CLU_012390_8_0_1"/>
<dbReference type="PANTHER" id="PTHR47150:SF5">
    <property type="entry name" value="OS07G0546750 PROTEIN"/>
    <property type="match status" value="1"/>
</dbReference>
<organism evidence="1 2">
    <name type="scientific">Brassica oleracea var. oleracea</name>
    <dbReference type="NCBI Taxonomy" id="109376"/>
    <lineage>
        <taxon>Eukaryota</taxon>
        <taxon>Viridiplantae</taxon>
        <taxon>Streptophyta</taxon>
        <taxon>Embryophyta</taxon>
        <taxon>Tracheophyta</taxon>
        <taxon>Spermatophyta</taxon>
        <taxon>Magnoliopsida</taxon>
        <taxon>eudicotyledons</taxon>
        <taxon>Gunneridae</taxon>
        <taxon>Pentapetalae</taxon>
        <taxon>rosids</taxon>
        <taxon>malvids</taxon>
        <taxon>Brassicales</taxon>
        <taxon>Brassicaceae</taxon>
        <taxon>Brassiceae</taxon>
        <taxon>Brassica</taxon>
    </lineage>
</organism>
<evidence type="ECO:0000313" key="1">
    <source>
        <dbReference type="EnsemblPlants" id="Bo9g151730.1"/>
    </source>
</evidence>
<name>A0A0D3EDR6_BRAOL</name>
<dbReference type="EnsemblPlants" id="Bo9g151730.1">
    <property type="protein sequence ID" value="Bo9g151730.1"/>
    <property type="gene ID" value="Bo9g151730"/>
</dbReference>
<reference evidence="1" key="2">
    <citation type="submission" date="2015-03" db="UniProtKB">
        <authorList>
            <consortium name="EnsemblPlants"/>
        </authorList>
    </citation>
    <scope>IDENTIFICATION</scope>
</reference>
<reference evidence="1 2" key="1">
    <citation type="journal article" date="2014" name="Genome Biol.">
        <title>Transcriptome and methylome profiling reveals relics of genome dominance in the mesopolyploid Brassica oleracea.</title>
        <authorList>
            <person name="Parkin I.A."/>
            <person name="Koh C."/>
            <person name="Tang H."/>
            <person name="Robinson S.J."/>
            <person name="Kagale S."/>
            <person name="Clarke W.E."/>
            <person name="Town C.D."/>
            <person name="Nixon J."/>
            <person name="Krishnakumar V."/>
            <person name="Bidwell S.L."/>
            <person name="Denoeud F."/>
            <person name="Belcram H."/>
            <person name="Links M.G."/>
            <person name="Just J."/>
            <person name="Clarke C."/>
            <person name="Bender T."/>
            <person name="Huebert T."/>
            <person name="Mason A.S."/>
            <person name="Pires J.C."/>
            <person name="Barker G."/>
            <person name="Moore J."/>
            <person name="Walley P.G."/>
            <person name="Manoli S."/>
            <person name="Batley J."/>
            <person name="Edwards D."/>
            <person name="Nelson M.N."/>
            <person name="Wang X."/>
            <person name="Paterson A.H."/>
            <person name="King G."/>
            <person name="Bancroft I."/>
            <person name="Chalhoub B."/>
            <person name="Sharpe A.G."/>
        </authorList>
    </citation>
    <scope>NUCLEOTIDE SEQUENCE</scope>
    <source>
        <strain evidence="1 2">cv. TO1000</strain>
    </source>
</reference>
<dbReference type="Gramene" id="Bo9g151730.1">
    <property type="protein sequence ID" value="Bo9g151730.1"/>
    <property type="gene ID" value="Bo9g151730"/>
</dbReference>
<dbReference type="Proteomes" id="UP000032141">
    <property type="component" value="Chromosome C9"/>
</dbReference>
<sequence>MSSSSSDDVDERLEEIFDEIVEDTYNDIVESQTNKQRRHAYIERNREAGHDRLWNDYFSEHSTFSAHLFRHRFRMNKDLFLRIVVSLSENIPFFRQRRDATGRSGLSPLQKCMAAIRQLAYGSAADAVDEYLRLGESTALSCLHHFTDGIIQLFGDEYLRDPHKRIFNDCSILERNAGTLNDINVLDRSPVFDDIFQGRAPTVEYVVNRHKYNLAYYLTDGIYPKWSTFIQSIMHPQGPKA</sequence>
<dbReference type="PANTHER" id="PTHR47150">
    <property type="entry name" value="OS12G0169200 PROTEIN"/>
    <property type="match status" value="1"/>
</dbReference>
<protein>
    <recommendedName>
        <fullName evidence="3">Nuclease HARBI1</fullName>
    </recommendedName>
</protein>
<proteinExistence type="predicted"/>
<dbReference type="InterPro" id="IPR006912">
    <property type="entry name" value="Harbinger_derived_prot"/>
</dbReference>
<dbReference type="Pfam" id="PF04827">
    <property type="entry name" value="Plant_tran"/>
    <property type="match status" value="1"/>
</dbReference>
<accession>A0A0D3EDR6</accession>